<keyword evidence="2" id="KW-0812">Transmembrane</keyword>
<dbReference type="STRING" id="765913.ThidrDRAFT_2721"/>
<evidence type="ECO:0000256" key="2">
    <source>
        <dbReference type="SAM" id="Phobius"/>
    </source>
</evidence>
<evidence type="ECO:0000313" key="3">
    <source>
        <dbReference type="EMBL" id="EGV30520.1"/>
    </source>
</evidence>
<dbReference type="Proteomes" id="UP000004200">
    <property type="component" value="Unassembled WGS sequence"/>
</dbReference>
<evidence type="ECO:0008006" key="5">
    <source>
        <dbReference type="Google" id="ProtNLM"/>
    </source>
</evidence>
<feature type="coiled-coil region" evidence="1">
    <location>
        <begin position="30"/>
        <end position="57"/>
    </location>
</feature>
<dbReference type="InterPro" id="IPR021244">
    <property type="entry name" value="DUF2802"/>
</dbReference>
<reference evidence="3 4" key="1">
    <citation type="submission" date="2011-06" db="EMBL/GenBank/DDBJ databases">
        <title>The draft genome of Thiorhodococcus drewsii AZ1.</title>
        <authorList>
            <consortium name="US DOE Joint Genome Institute (JGI-PGF)"/>
            <person name="Lucas S."/>
            <person name="Han J."/>
            <person name="Lapidus A."/>
            <person name="Cheng J.-F."/>
            <person name="Goodwin L."/>
            <person name="Pitluck S."/>
            <person name="Peters L."/>
            <person name="Land M.L."/>
            <person name="Hauser L."/>
            <person name="Vogl K."/>
            <person name="Liu Z."/>
            <person name="Imhoff J."/>
            <person name="Thiel V."/>
            <person name="Frigaard N.-U."/>
            <person name="Bryant D.A."/>
            <person name="Woyke T.J."/>
        </authorList>
    </citation>
    <scope>NUCLEOTIDE SEQUENCE [LARGE SCALE GENOMIC DNA]</scope>
    <source>
        <strain evidence="3 4">AZ1</strain>
    </source>
</reference>
<dbReference type="Pfam" id="PF10975">
    <property type="entry name" value="DUF2802"/>
    <property type="match status" value="1"/>
</dbReference>
<evidence type="ECO:0000313" key="4">
    <source>
        <dbReference type="Proteomes" id="UP000004200"/>
    </source>
</evidence>
<evidence type="ECO:0000256" key="1">
    <source>
        <dbReference type="SAM" id="Coils"/>
    </source>
</evidence>
<name>G2E358_9GAMM</name>
<keyword evidence="1" id="KW-0175">Coiled coil</keyword>
<protein>
    <recommendedName>
        <fullName evidence="5">DUF2802 domain-containing protein</fullName>
    </recommendedName>
</protein>
<keyword evidence="4" id="KW-1185">Reference proteome</keyword>
<proteinExistence type="predicted"/>
<dbReference type="EMBL" id="AFWT01000018">
    <property type="protein sequence ID" value="EGV30520.1"/>
    <property type="molecule type" value="Genomic_DNA"/>
</dbReference>
<feature type="transmembrane region" description="Helical" evidence="2">
    <location>
        <begin position="12"/>
        <end position="31"/>
    </location>
</feature>
<accession>G2E358</accession>
<comment type="caution">
    <text evidence="3">The sequence shown here is derived from an EMBL/GenBank/DDBJ whole genome shotgun (WGS) entry which is preliminary data.</text>
</comment>
<organism evidence="3 4">
    <name type="scientific">Thiorhodococcus drewsii AZ1</name>
    <dbReference type="NCBI Taxonomy" id="765913"/>
    <lineage>
        <taxon>Bacteria</taxon>
        <taxon>Pseudomonadati</taxon>
        <taxon>Pseudomonadota</taxon>
        <taxon>Gammaproteobacteria</taxon>
        <taxon>Chromatiales</taxon>
        <taxon>Chromatiaceae</taxon>
        <taxon>Thiorhodococcus</taxon>
    </lineage>
</organism>
<dbReference type="eggNOG" id="ENOG5032SRV">
    <property type="taxonomic scope" value="Bacteria"/>
</dbReference>
<keyword evidence="2" id="KW-1133">Transmembrane helix</keyword>
<sequence>MMSGIDIPSSVVLVLGSVAFVLAAFGLVIIVRLSRTVKRLRDQVHELKRDQQRQSTTLLSLHGAMKTISEDVISHGQIQSSVRRTLERLVDQQSQMQLREVDEGLYPQAIQLIQDGRGRDEVQRLCSLTDSEADLLFSLHAPGAVVTKGSRTASSRDR</sequence>
<dbReference type="AlphaFoldDB" id="G2E358"/>
<gene>
    <name evidence="3" type="ORF">ThidrDRAFT_2721</name>
</gene>
<keyword evidence="2" id="KW-0472">Membrane</keyword>